<comment type="caution">
    <text evidence="3">The sequence shown here is derived from an EMBL/GenBank/DDBJ whole genome shotgun (WGS) entry which is preliminary data.</text>
</comment>
<name>A0A7W5YAI1_9ACTN</name>
<keyword evidence="4" id="KW-1185">Reference proteome</keyword>
<dbReference type="Proteomes" id="UP000579945">
    <property type="component" value="Unassembled WGS sequence"/>
</dbReference>
<evidence type="ECO:0000313" key="3">
    <source>
        <dbReference type="EMBL" id="MBB3730431.1"/>
    </source>
</evidence>
<reference evidence="3 4" key="1">
    <citation type="submission" date="2020-08" db="EMBL/GenBank/DDBJ databases">
        <title>Sequencing the genomes of 1000 actinobacteria strains.</title>
        <authorList>
            <person name="Klenk H.-P."/>
        </authorList>
    </citation>
    <scope>NUCLEOTIDE SEQUENCE [LARGE SCALE GENOMIC DNA]</scope>
    <source>
        <strain evidence="3 4">DSM 44320</strain>
    </source>
</reference>
<dbReference type="RefSeq" id="WP_246452234.1">
    <property type="nucleotide sequence ID" value="NZ_JACIBV010000001.1"/>
</dbReference>
<keyword evidence="1 3" id="KW-0328">Glycosyltransferase</keyword>
<accession>A0A7W5YAI1</accession>
<sequence length="258" mass="27773">MTAGLPSRPARVTVAGVPLDPFTEQQTVEWVAAALEAGEGGHLVTPNVDICRAVAGNPALRELVSAADVVVADGMPLVWASRLLRQALPERVTGADLIWSLSAMAARGGWPVYLLGAPPGVAARAAWELADGCRGLRVCGVDAPPYGFDRSEEGVARVREKLVEAQPRIVFVGLGFPLQDRLIAGLRPHLPRTWFVGCGSAIAFAAGSVARAPLWMRRTGTEWLFRLASEPGRLARRYLVDDVPFATRLLTRSLLLRR</sequence>
<dbReference type="GeneID" id="95392577"/>
<dbReference type="InterPro" id="IPR004629">
    <property type="entry name" value="WecG_TagA_CpsF"/>
</dbReference>
<gene>
    <name evidence="3" type="ORF">FHR33_006291</name>
</gene>
<dbReference type="Pfam" id="PF03808">
    <property type="entry name" value="Glyco_tran_WecG"/>
    <property type="match status" value="1"/>
</dbReference>
<keyword evidence="2 3" id="KW-0808">Transferase</keyword>
<evidence type="ECO:0000256" key="2">
    <source>
        <dbReference type="ARBA" id="ARBA00022679"/>
    </source>
</evidence>
<evidence type="ECO:0000313" key="4">
    <source>
        <dbReference type="Proteomes" id="UP000579945"/>
    </source>
</evidence>
<dbReference type="EC" id="2.4.1.187" evidence="3"/>
<dbReference type="AlphaFoldDB" id="A0A7W5YAI1"/>
<dbReference type="PANTHER" id="PTHR34136:SF1">
    <property type="entry name" value="UDP-N-ACETYL-D-MANNOSAMINURONIC ACID TRANSFERASE"/>
    <property type="match status" value="1"/>
</dbReference>
<dbReference type="CDD" id="cd06533">
    <property type="entry name" value="Glyco_transf_WecG_TagA"/>
    <property type="match status" value="1"/>
</dbReference>
<protein>
    <submittedName>
        <fullName evidence="3">N-acetylglucosaminyldiphosphoundecaprenol N-acetyl-beta-D-mannosaminyltransferase</fullName>
        <ecNumber evidence="3">2.4.1.187</ecNumber>
    </submittedName>
</protein>
<dbReference type="NCBIfam" id="TIGR00696">
    <property type="entry name" value="wecG_tagA_cpsF"/>
    <property type="match status" value="1"/>
</dbReference>
<dbReference type="EMBL" id="JACIBV010000001">
    <property type="protein sequence ID" value="MBB3730431.1"/>
    <property type="molecule type" value="Genomic_DNA"/>
</dbReference>
<organism evidence="3 4">
    <name type="scientific">Nonomuraea dietziae</name>
    <dbReference type="NCBI Taxonomy" id="65515"/>
    <lineage>
        <taxon>Bacteria</taxon>
        <taxon>Bacillati</taxon>
        <taxon>Actinomycetota</taxon>
        <taxon>Actinomycetes</taxon>
        <taxon>Streptosporangiales</taxon>
        <taxon>Streptosporangiaceae</taxon>
        <taxon>Nonomuraea</taxon>
    </lineage>
</organism>
<dbReference type="PANTHER" id="PTHR34136">
    <property type="match status" value="1"/>
</dbReference>
<dbReference type="GO" id="GO:0047244">
    <property type="term" value="F:N-acetylglucosaminyldiphosphoundecaprenol N-acetyl-beta-D-mannosaminyltransferase activity"/>
    <property type="evidence" value="ECO:0007669"/>
    <property type="project" value="UniProtKB-EC"/>
</dbReference>
<evidence type="ECO:0000256" key="1">
    <source>
        <dbReference type="ARBA" id="ARBA00022676"/>
    </source>
</evidence>
<proteinExistence type="predicted"/>